<keyword evidence="3" id="KW-0328">Glycosyltransferase</keyword>
<evidence type="ECO:0000256" key="9">
    <source>
        <dbReference type="ARBA" id="ARBA00023136"/>
    </source>
</evidence>
<dbReference type="InterPro" id="IPR003378">
    <property type="entry name" value="Fringe-like_glycosylTrfase"/>
</dbReference>
<evidence type="ECO:0000256" key="2">
    <source>
        <dbReference type="ARBA" id="ARBA00009239"/>
    </source>
</evidence>
<organism evidence="11 12">
    <name type="scientific">Nitzschia inconspicua</name>
    <dbReference type="NCBI Taxonomy" id="303405"/>
    <lineage>
        <taxon>Eukaryota</taxon>
        <taxon>Sar</taxon>
        <taxon>Stramenopiles</taxon>
        <taxon>Ochrophyta</taxon>
        <taxon>Bacillariophyta</taxon>
        <taxon>Bacillariophyceae</taxon>
        <taxon>Bacillariophycidae</taxon>
        <taxon>Bacillariales</taxon>
        <taxon>Bacillariaceae</taxon>
        <taxon>Nitzschia</taxon>
    </lineage>
</organism>
<keyword evidence="5" id="KW-0812">Transmembrane</keyword>
<dbReference type="GO" id="GO:0008376">
    <property type="term" value="F:acetylgalactosaminyltransferase activity"/>
    <property type="evidence" value="ECO:0007669"/>
    <property type="project" value="InterPro"/>
</dbReference>
<evidence type="ECO:0000256" key="5">
    <source>
        <dbReference type="ARBA" id="ARBA00022692"/>
    </source>
</evidence>
<dbReference type="PANTHER" id="PTHR12369">
    <property type="entry name" value="CHONDROITIN SYNTHASE"/>
    <property type="match status" value="1"/>
</dbReference>
<keyword evidence="12" id="KW-1185">Reference proteome</keyword>
<evidence type="ECO:0000313" key="11">
    <source>
        <dbReference type="EMBL" id="KAG7367927.1"/>
    </source>
</evidence>
<keyword evidence="4" id="KW-0808">Transferase</keyword>
<evidence type="ECO:0000256" key="1">
    <source>
        <dbReference type="ARBA" id="ARBA00004323"/>
    </source>
</evidence>
<evidence type="ECO:0000313" key="12">
    <source>
        <dbReference type="Proteomes" id="UP000693970"/>
    </source>
</evidence>
<proteinExistence type="inferred from homology"/>
<dbReference type="Pfam" id="PF05679">
    <property type="entry name" value="CHGN"/>
    <property type="match status" value="1"/>
</dbReference>
<evidence type="ECO:0000259" key="10">
    <source>
        <dbReference type="Pfam" id="PF02434"/>
    </source>
</evidence>
<keyword evidence="6" id="KW-0735">Signal-anchor</keyword>
<dbReference type="PANTHER" id="PTHR12369:SF11">
    <property type="entry name" value="HEXOSYLTRANSFERASE"/>
    <property type="match status" value="1"/>
</dbReference>
<protein>
    <submittedName>
        <fullName evidence="11">Chondroitin N-acetylgalactosaminyltransferase</fullName>
    </submittedName>
</protein>
<feature type="domain" description="Fringe-like glycosyltransferase" evidence="10">
    <location>
        <begin position="601"/>
        <end position="720"/>
    </location>
</feature>
<name>A0A9K3LTP3_9STRA</name>
<evidence type="ECO:0000256" key="7">
    <source>
        <dbReference type="ARBA" id="ARBA00022989"/>
    </source>
</evidence>
<evidence type="ECO:0000256" key="8">
    <source>
        <dbReference type="ARBA" id="ARBA00023034"/>
    </source>
</evidence>
<evidence type="ECO:0000256" key="4">
    <source>
        <dbReference type="ARBA" id="ARBA00022679"/>
    </source>
</evidence>
<dbReference type="AlphaFoldDB" id="A0A9K3LTP3"/>
<dbReference type="InterPro" id="IPR008428">
    <property type="entry name" value="Chond_GalNAc"/>
</dbReference>
<gene>
    <name evidence="11" type="ORF">IV203_030670</name>
</gene>
<keyword evidence="9" id="KW-0472">Membrane</keyword>
<dbReference type="Proteomes" id="UP000693970">
    <property type="component" value="Unassembled WGS sequence"/>
</dbReference>
<reference evidence="11" key="1">
    <citation type="journal article" date="2021" name="Sci. Rep.">
        <title>Diploid genomic architecture of Nitzschia inconspicua, an elite biomass production diatom.</title>
        <authorList>
            <person name="Oliver A."/>
            <person name="Podell S."/>
            <person name="Pinowska A."/>
            <person name="Traller J.C."/>
            <person name="Smith S.R."/>
            <person name="McClure R."/>
            <person name="Beliaev A."/>
            <person name="Bohutskyi P."/>
            <person name="Hill E.A."/>
            <person name="Rabines A."/>
            <person name="Zheng H."/>
            <person name="Allen L.Z."/>
            <person name="Kuo A."/>
            <person name="Grigoriev I.V."/>
            <person name="Allen A.E."/>
            <person name="Hazlebeck D."/>
            <person name="Allen E.E."/>
        </authorList>
    </citation>
    <scope>NUCLEOTIDE SEQUENCE</scope>
    <source>
        <strain evidence="11">Hildebrandi</strain>
    </source>
</reference>
<keyword evidence="7" id="KW-1133">Transmembrane helix</keyword>
<keyword evidence="8" id="KW-0333">Golgi apparatus</keyword>
<dbReference type="OrthoDB" id="431432at2759"/>
<comment type="similarity">
    <text evidence="2">Belongs to the chondroitin N-acetylgalactosaminyltransferase family.</text>
</comment>
<dbReference type="InterPro" id="IPR051227">
    <property type="entry name" value="CS_glycosyltransferase"/>
</dbReference>
<dbReference type="GO" id="GO:0032580">
    <property type="term" value="C:Golgi cisterna membrane"/>
    <property type="evidence" value="ECO:0007669"/>
    <property type="project" value="InterPro"/>
</dbReference>
<sequence>MLFVSLTILNTTFPIDEGLHLEHWIHLSRMNKDNNPAGVGSIVAPWTKIPYIEGRRVSDNTRSFVFADITKIGSQFSVPMAPLDKEYSKMVREQLEERLCMGNDRRYCKRNIEILQCITCTAEDGSWYSAASQTSAVFGRVDHTSGNALNKRGDNYHHIKTTTTTTNNAKIHGRSSLKLHFPNYNNGPFPYENLDIAVPIARQDEQLRKFAAQLRPTIQQFRVGLDESKISFRLLVTRFSFDSPSLTDVDQLEELKKNLTEEAGLQRSFKDEVVFVPVDSTNNEFSRAKAINALHRFTHHDDNSALAVTDVDMWLGPKFLRNALTFPFPSSAAYFPIVWSEFNPESIKLVERFFNRPMITAHSGQWRPFGFGMYVIAGSDAARLSMDESFEGWGGEDGDFFARVTKELNVIRLHETGLTHVWHQKRCELGGFVKDKNFRSCIASLSNFEGSQLGMYLMQMKEQNATQLEDIMKAVSEIEADEKKRNGKLTPEQVAELYKEGPKVLVGVVSSRDNFPIRVKAIMETWGDPENIPEGITLRFFVGSPPPGSEFVGNPVNDVINLASMAGITDLSTIVVMDGVTDDEYPPVRKNTAMIAHMNQLVETFENDADTPTTFQWISKVDDDTYVNFDAMLSFLKKRTYENYCVYGERGLGRVEDMLGLEKAGLKKPFCMGGPGYIMSRKTVKQTASHFKDCVRNAENSEYKKYLWHSDTLIGLCIYNNTGAGCWDDRDYDQNRIFRHNYKHEDSFPELEELSRVITTHPFKDEESMVKQHMRHILLASIIEDAATEQPTMDDISALEQQAADWPGPW</sequence>
<evidence type="ECO:0000256" key="3">
    <source>
        <dbReference type="ARBA" id="ARBA00022676"/>
    </source>
</evidence>
<evidence type="ECO:0000256" key="6">
    <source>
        <dbReference type="ARBA" id="ARBA00022968"/>
    </source>
</evidence>
<dbReference type="GO" id="GO:0000139">
    <property type="term" value="C:Golgi membrane"/>
    <property type="evidence" value="ECO:0007669"/>
    <property type="project" value="UniProtKB-SubCell"/>
</dbReference>
<comment type="caution">
    <text evidence="11">The sequence shown here is derived from an EMBL/GenBank/DDBJ whole genome shotgun (WGS) entry which is preliminary data.</text>
</comment>
<reference evidence="11" key="2">
    <citation type="submission" date="2021-04" db="EMBL/GenBank/DDBJ databases">
        <authorList>
            <person name="Podell S."/>
        </authorList>
    </citation>
    <scope>NUCLEOTIDE SEQUENCE</scope>
    <source>
        <strain evidence="11">Hildebrandi</strain>
    </source>
</reference>
<dbReference type="EMBL" id="JAGRRH010000006">
    <property type="protein sequence ID" value="KAG7367927.1"/>
    <property type="molecule type" value="Genomic_DNA"/>
</dbReference>
<dbReference type="Pfam" id="PF02434">
    <property type="entry name" value="Fringe"/>
    <property type="match status" value="1"/>
</dbReference>
<accession>A0A9K3LTP3</accession>
<comment type="subcellular location">
    <subcellularLocation>
        <location evidence="1">Golgi apparatus membrane</location>
        <topology evidence="1">Single-pass type II membrane protein</topology>
    </subcellularLocation>
</comment>